<feature type="domain" description="NlpC/P60" evidence="5">
    <location>
        <begin position="201"/>
        <end position="346"/>
    </location>
</feature>
<dbReference type="InterPro" id="IPR038765">
    <property type="entry name" value="Papain-like_cys_pep_sf"/>
</dbReference>
<dbReference type="InterPro" id="IPR008258">
    <property type="entry name" value="Transglycosylase_SLT_dom_1"/>
</dbReference>
<dbReference type="RefSeq" id="WP_311423620.1">
    <property type="nucleotide sequence ID" value="NZ_JAVREH010000018.1"/>
</dbReference>
<dbReference type="InterPro" id="IPR023346">
    <property type="entry name" value="Lysozyme-like_dom_sf"/>
</dbReference>
<keyword evidence="3" id="KW-0378">Hydrolase</keyword>
<evidence type="ECO:0000256" key="3">
    <source>
        <dbReference type="ARBA" id="ARBA00022801"/>
    </source>
</evidence>
<evidence type="ECO:0000256" key="1">
    <source>
        <dbReference type="ARBA" id="ARBA00007074"/>
    </source>
</evidence>
<evidence type="ECO:0000313" key="7">
    <source>
        <dbReference type="Proteomes" id="UP001183176"/>
    </source>
</evidence>
<reference evidence="7" key="1">
    <citation type="submission" date="2023-07" db="EMBL/GenBank/DDBJ databases">
        <title>30 novel species of actinomycetes from the DSMZ collection.</title>
        <authorList>
            <person name="Nouioui I."/>
        </authorList>
    </citation>
    <scope>NUCLEOTIDE SEQUENCE [LARGE SCALE GENOMIC DNA]</scope>
    <source>
        <strain evidence="7">DSM 44399</strain>
    </source>
</reference>
<dbReference type="InterPro" id="IPR051794">
    <property type="entry name" value="PG_Endopeptidase_C40"/>
</dbReference>
<gene>
    <name evidence="6" type="ORF">RM423_13820</name>
</gene>
<keyword evidence="2" id="KW-0645">Protease</keyword>
<evidence type="ECO:0000313" key="6">
    <source>
        <dbReference type="EMBL" id="MDT0262471.1"/>
    </source>
</evidence>
<evidence type="ECO:0000259" key="5">
    <source>
        <dbReference type="PROSITE" id="PS51935"/>
    </source>
</evidence>
<dbReference type="Gene3D" id="3.90.1720.10">
    <property type="entry name" value="endopeptidase domain like (from Nostoc punctiforme)"/>
    <property type="match status" value="1"/>
</dbReference>
<dbReference type="Pfam" id="PF00877">
    <property type="entry name" value="NLPC_P60"/>
    <property type="match status" value="1"/>
</dbReference>
<dbReference type="EMBL" id="JAVREH010000018">
    <property type="protein sequence ID" value="MDT0262471.1"/>
    <property type="molecule type" value="Genomic_DNA"/>
</dbReference>
<dbReference type="CDD" id="cd00254">
    <property type="entry name" value="LT-like"/>
    <property type="match status" value="1"/>
</dbReference>
<dbReference type="Proteomes" id="UP001183176">
    <property type="component" value="Unassembled WGS sequence"/>
</dbReference>
<dbReference type="PANTHER" id="PTHR47359">
    <property type="entry name" value="PEPTIDOGLYCAN DL-ENDOPEPTIDASE CWLO"/>
    <property type="match status" value="1"/>
</dbReference>
<evidence type="ECO:0000256" key="2">
    <source>
        <dbReference type="ARBA" id="ARBA00022670"/>
    </source>
</evidence>
<protein>
    <submittedName>
        <fullName evidence="6">NlpC/P60 family protein</fullName>
    </submittedName>
</protein>
<proteinExistence type="inferred from homology"/>
<name>A0ABU2JBV9_9ACTN</name>
<sequence length="346" mass="34794">MRGAAPFAAAAGLLLVVPVVVAVLLGGGASTPAQAAVGGLGHGLKAGTAPAAYVALVSAAGAMCPAAPASVIAAQIEQESGWNPKAVSPAGAEGISQFLPGTWPSWSKAGESPFDPAAAIPAQGRYDCSIAAQMQAWQGQGKVPASLTLTELMLAGYNAGPYAVLSAAGIPQNGQTPGYVAAITARAAHFADTTGVVPGGGPFAAKEIAAAQSQIGQPYSWDGGTYTGPTLGQCTNDGGFNDCHIVGWDCSGLVMYAVYQASGGAIKLSHDAQAQGDAGKPVDRDSMLPGDVIAFANPGESVAHHIGIYIGNDQMIDAPQSGELVRIDSLTSGYYQAQQWKVARFG</sequence>
<dbReference type="SUPFAM" id="SSF53955">
    <property type="entry name" value="Lysozyme-like"/>
    <property type="match status" value="1"/>
</dbReference>
<keyword evidence="4" id="KW-0788">Thiol protease</keyword>
<dbReference type="PROSITE" id="PS51935">
    <property type="entry name" value="NLPC_P60"/>
    <property type="match status" value="1"/>
</dbReference>
<comment type="caution">
    <text evidence="6">The sequence shown here is derived from an EMBL/GenBank/DDBJ whole genome shotgun (WGS) entry which is preliminary data.</text>
</comment>
<dbReference type="SUPFAM" id="SSF54001">
    <property type="entry name" value="Cysteine proteinases"/>
    <property type="match status" value="1"/>
</dbReference>
<comment type="similarity">
    <text evidence="1">Belongs to the peptidase C40 family.</text>
</comment>
<evidence type="ECO:0000256" key="4">
    <source>
        <dbReference type="ARBA" id="ARBA00022807"/>
    </source>
</evidence>
<keyword evidence="7" id="KW-1185">Reference proteome</keyword>
<dbReference type="Gene3D" id="1.10.530.10">
    <property type="match status" value="1"/>
</dbReference>
<dbReference type="InterPro" id="IPR000064">
    <property type="entry name" value="NLP_P60_dom"/>
</dbReference>
<dbReference type="PANTHER" id="PTHR47359:SF3">
    <property type="entry name" value="NLP_P60 DOMAIN-CONTAINING PROTEIN-RELATED"/>
    <property type="match status" value="1"/>
</dbReference>
<accession>A0ABU2JBV9</accession>
<dbReference type="Pfam" id="PF01464">
    <property type="entry name" value="SLT"/>
    <property type="match status" value="1"/>
</dbReference>
<organism evidence="6 7">
    <name type="scientific">Jatrophihabitans lederbergiae</name>
    <dbReference type="NCBI Taxonomy" id="3075547"/>
    <lineage>
        <taxon>Bacteria</taxon>
        <taxon>Bacillati</taxon>
        <taxon>Actinomycetota</taxon>
        <taxon>Actinomycetes</taxon>
        <taxon>Jatrophihabitantales</taxon>
        <taxon>Jatrophihabitantaceae</taxon>
        <taxon>Jatrophihabitans</taxon>
    </lineage>
</organism>